<comment type="similarity">
    <text evidence="1 2">Belongs to the peptidase M16 family.</text>
</comment>
<dbReference type="InterPro" id="IPR011249">
    <property type="entry name" value="Metalloenz_LuxS/M16"/>
</dbReference>
<dbReference type="EMBL" id="CP034593">
    <property type="protein sequence ID" value="AZQ76179.1"/>
    <property type="molecule type" value="Genomic_DNA"/>
</dbReference>
<evidence type="ECO:0000313" key="6">
    <source>
        <dbReference type="Proteomes" id="UP000280344"/>
    </source>
</evidence>
<dbReference type="InterPro" id="IPR001431">
    <property type="entry name" value="Pept_M16_Zn_BS"/>
</dbReference>
<dbReference type="KEGG" id="flh:EJ997_01375"/>
<dbReference type="Pfam" id="PF00675">
    <property type="entry name" value="Peptidase_M16"/>
    <property type="match status" value="1"/>
</dbReference>
<evidence type="ECO:0000256" key="1">
    <source>
        <dbReference type="ARBA" id="ARBA00007261"/>
    </source>
</evidence>
<feature type="domain" description="Peptidase M16 C-terminal" evidence="4">
    <location>
        <begin position="186"/>
        <end position="361"/>
    </location>
</feature>
<sequence length="430" mass="47161">MTYTEIRLADQDLDVEDSGMHLRRTLRHGIRFITEHIPTQRSVALGMWIGAGSRDEEAGHEGSTHFLEHLLFKGTRNRSAIDIAEEQDFLGGDFNAMTGKQFTAYHGRVFQDDLKRAVDLLADMITSARLDREDMDVERGVILDELAMYADDPSEVAHEALPAAVFGDHSLARPVGGTKQSVGALDHGSLLEHYADHYHPGELVVAAAGAVDHEEFIETVIDALRRHGWELDGTDTVPRRIESPLSYSLSDRRIVQASEQSAVVIGMPGVTSDDPMRPALIAALTILGTGSSSRLFQEVREKRGLAYSAYALAASYETGGLVAMAAPTSPKNADIVAELMNDTLNSMVGTVKESEVESAYRRLRVGVVFDAEAAQQRMMRLGLAEVATGRLISMDESLRRQRAVTRDDIEQVLSQLVVNDRARVVVGPVE</sequence>
<dbReference type="PANTHER" id="PTHR11851">
    <property type="entry name" value="METALLOPROTEASE"/>
    <property type="match status" value="1"/>
</dbReference>
<keyword evidence="6" id="KW-1185">Reference proteome</keyword>
<evidence type="ECO:0000313" key="5">
    <source>
        <dbReference type="EMBL" id="AZQ76179.1"/>
    </source>
</evidence>
<feature type="domain" description="Peptidase M16 N-terminal" evidence="3">
    <location>
        <begin position="31"/>
        <end position="178"/>
    </location>
</feature>
<gene>
    <name evidence="5" type="ORF">EJ997_01375</name>
</gene>
<dbReference type="GO" id="GO:0006508">
    <property type="term" value="P:proteolysis"/>
    <property type="evidence" value="ECO:0007669"/>
    <property type="project" value="InterPro"/>
</dbReference>
<dbReference type="AlphaFoldDB" id="A0A3S9PV02"/>
<dbReference type="GO" id="GO:0046872">
    <property type="term" value="F:metal ion binding"/>
    <property type="evidence" value="ECO:0007669"/>
    <property type="project" value="InterPro"/>
</dbReference>
<evidence type="ECO:0000256" key="2">
    <source>
        <dbReference type="RuleBase" id="RU004447"/>
    </source>
</evidence>
<organism evidence="5 6">
    <name type="scientific">Flaviflexus ciconiae</name>
    <dbReference type="NCBI Taxonomy" id="2496867"/>
    <lineage>
        <taxon>Bacteria</taxon>
        <taxon>Bacillati</taxon>
        <taxon>Actinomycetota</taxon>
        <taxon>Actinomycetes</taxon>
        <taxon>Actinomycetales</taxon>
        <taxon>Actinomycetaceae</taxon>
        <taxon>Flaviflexus</taxon>
    </lineage>
</organism>
<dbReference type="InterPro" id="IPR007863">
    <property type="entry name" value="Peptidase_M16_C"/>
</dbReference>
<dbReference type="InterPro" id="IPR011765">
    <property type="entry name" value="Pept_M16_N"/>
</dbReference>
<evidence type="ECO:0000259" key="3">
    <source>
        <dbReference type="Pfam" id="PF00675"/>
    </source>
</evidence>
<reference evidence="5 6" key="1">
    <citation type="submission" date="2018-12" db="EMBL/GenBank/DDBJ databases">
        <title>Complete genome sequence of Flaviflexus sp. H23T48.</title>
        <authorList>
            <person name="Bae J.-W."/>
            <person name="Lee J.-Y."/>
        </authorList>
    </citation>
    <scope>NUCLEOTIDE SEQUENCE [LARGE SCALE GENOMIC DNA]</scope>
    <source>
        <strain evidence="5 6">H23T48</strain>
    </source>
</reference>
<dbReference type="GO" id="GO:0004222">
    <property type="term" value="F:metalloendopeptidase activity"/>
    <property type="evidence" value="ECO:0007669"/>
    <property type="project" value="InterPro"/>
</dbReference>
<accession>A0A3S9PV02</accession>
<proteinExistence type="inferred from homology"/>
<evidence type="ECO:0000259" key="4">
    <source>
        <dbReference type="Pfam" id="PF05193"/>
    </source>
</evidence>
<dbReference type="InterPro" id="IPR050361">
    <property type="entry name" value="MPP/UQCRC_Complex"/>
</dbReference>
<protein>
    <submittedName>
        <fullName evidence="5">Insulinase family protein</fullName>
    </submittedName>
</protein>
<dbReference type="PANTHER" id="PTHR11851:SF49">
    <property type="entry name" value="MITOCHONDRIAL-PROCESSING PEPTIDASE SUBUNIT ALPHA"/>
    <property type="match status" value="1"/>
</dbReference>
<name>A0A3S9PV02_9ACTO</name>
<dbReference type="Proteomes" id="UP000280344">
    <property type="component" value="Chromosome"/>
</dbReference>
<dbReference type="OrthoDB" id="9811314at2"/>
<dbReference type="Gene3D" id="3.30.830.10">
    <property type="entry name" value="Metalloenzyme, LuxS/M16 peptidase-like"/>
    <property type="match status" value="2"/>
</dbReference>
<dbReference type="PROSITE" id="PS00143">
    <property type="entry name" value="INSULINASE"/>
    <property type="match status" value="1"/>
</dbReference>
<dbReference type="Pfam" id="PF05193">
    <property type="entry name" value="Peptidase_M16_C"/>
    <property type="match status" value="1"/>
</dbReference>
<dbReference type="RefSeq" id="WP_126702988.1">
    <property type="nucleotide sequence ID" value="NZ_CP034593.1"/>
</dbReference>
<dbReference type="SUPFAM" id="SSF63411">
    <property type="entry name" value="LuxS/MPP-like metallohydrolase"/>
    <property type="match status" value="2"/>
</dbReference>